<feature type="transmembrane region" description="Helical" evidence="1">
    <location>
        <begin position="209"/>
        <end position="229"/>
    </location>
</feature>
<accession>A0A812C029</accession>
<feature type="transmembrane region" description="Helical" evidence="1">
    <location>
        <begin position="235"/>
        <end position="254"/>
    </location>
</feature>
<comment type="caution">
    <text evidence="3">The sequence shown here is derived from an EMBL/GenBank/DDBJ whole genome shotgun (WGS) entry which is preliminary data.</text>
</comment>
<keyword evidence="1" id="KW-0812">Transmembrane</keyword>
<feature type="signal peptide" evidence="2">
    <location>
        <begin position="1"/>
        <end position="20"/>
    </location>
</feature>
<feature type="transmembrane region" description="Helical" evidence="1">
    <location>
        <begin position="46"/>
        <end position="65"/>
    </location>
</feature>
<proteinExistence type="predicted"/>
<feature type="transmembrane region" description="Helical" evidence="1">
    <location>
        <begin position="72"/>
        <end position="95"/>
    </location>
</feature>
<gene>
    <name evidence="3" type="ORF">SPHA_25859</name>
</gene>
<evidence type="ECO:0000313" key="4">
    <source>
        <dbReference type="Proteomes" id="UP000597762"/>
    </source>
</evidence>
<sequence length="286" mass="32787">MQVCIFFLLLYLYLPSFLESQADESLHFVNDNLEFSFSLSLSVWQSLPVFLCFIVLHSLSFFLLISFCFALILCLPLVHCLTLTLFLSLSLYFFSFHSLNVFLWFTVFYATIHLSPCLFLSHTHSLSAFGSLFYNHSFYLSLRTHSLSTSASHIHTVFSLCLFLSRTISSYAHSPSLFVSFRLPLSLSHLSLFVLYSSSVSFSLYQSHINFLLLSISCSLPISFCHFLPRIHTPFFLVSLSLSLSLFCFCVFLSRTYSFSLCVLFLFQIQSLSLSLTFSFFSLGKK</sequence>
<feature type="transmembrane region" description="Helical" evidence="1">
    <location>
        <begin position="261"/>
        <end position="283"/>
    </location>
</feature>
<evidence type="ECO:0000256" key="1">
    <source>
        <dbReference type="SAM" id="Phobius"/>
    </source>
</evidence>
<reference evidence="3" key="1">
    <citation type="submission" date="2021-01" db="EMBL/GenBank/DDBJ databases">
        <authorList>
            <person name="Li R."/>
            <person name="Bekaert M."/>
        </authorList>
    </citation>
    <scope>NUCLEOTIDE SEQUENCE</scope>
    <source>
        <strain evidence="3">Farmed</strain>
    </source>
</reference>
<evidence type="ECO:0000313" key="3">
    <source>
        <dbReference type="EMBL" id="CAE1247846.1"/>
    </source>
</evidence>
<protein>
    <submittedName>
        <fullName evidence="3">Uncharacterized protein</fullName>
    </submittedName>
</protein>
<feature type="chain" id="PRO_5032783597" evidence="2">
    <location>
        <begin position="21"/>
        <end position="286"/>
    </location>
</feature>
<keyword evidence="4" id="KW-1185">Reference proteome</keyword>
<name>A0A812C029_ACAPH</name>
<keyword evidence="2" id="KW-0732">Signal</keyword>
<feature type="transmembrane region" description="Helical" evidence="1">
    <location>
        <begin position="101"/>
        <end position="121"/>
    </location>
</feature>
<organism evidence="3 4">
    <name type="scientific">Acanthosepion pharaonis</name>
    <name type="common">Pharaoh cuttlefish</name>
    <name type="synonym">Sepia pharaonis</name>
    <dbReference type="NCBI Taxonomy" id="158019"/>
    <lineage>
        <taxon>Eukaryota</taxon>
        <taxon>Metazoa</taxon>
        <taxon>Spiralia</taxon>
        <taxon>Lophotrochozoa</taxon>
        <taxon>Mollusca</taxon>
        <taxon>Cephalopoda</taxon>
        <taxon>Coleoidea</taxon>
        <taxon>Decapodiformes</taxon>
        <taxon>Sepiida</taxon>
        <taxon>Sepiina</taxon>
        <taxon>Sepiidae</taxon>
        <taxon>Acanthosepion</taxon>
    </lineage>
</organism>
<keyword evidence="1" id="KW-0472">Membrane</keyword>
<dbReference type="EMBL" id="CAHIKZ030000984">
    <property type="protein sequence ID" value="CAE1247846.1"/>
    <property type="molecule type" value="Genomic_DNA"/>
</dbReference>
<dbReference type="Proteomes" id="UP000597762">
    <property type="component" value="Unassembled WGS sequence"/>
</dbReference>
<dbReference type="AlphaFoldDB" id="A0A812C029"/>
<keyword evidence="1" id="KW-1133">Transmembrane helix</keyword>
<evidence type="ECO:0000256" key="2">
    <source>
        <dbReference type="SAM" id="SignalP"/>
    </source>
</evidence>